<name>A0A7W9AH76_9SPHN</name>
<dbReference type="InterPro" id="IPR018090">
    <property type="entry name" value="Pyrmidine_PPas_bac/euk"/>
</dbReference>
<dbReference type="EC" id="2.4.2.4" evidence="3 7"/>
<dbReference type="SUPFAM" id="SSF54680">
    <property type="entry name" value="Pyrimidine nucleoside phosphorylase C-terminal domain"/>
    <property type="match status" value="1"/>
</dbReference>
<dbReference type="Gene3D" id="3.40.1030.10">
    <property type="entry name" value="Nucleoside phosphorylase/phosphoribosyltransferase catalytic domain"/>
    <property type="match status" value="1"/>
</dbReference>
<dbReference type="SUPFAM" id="SSF47648">
    <property type="entry name" value="Nucleoside phosphorylase/phosphoribosyltransferase N-terminal domain"/>
    <property type="match status" value="1"/>
</dbReference>
<dbReference type="Pfam" id="PF07831">
    <property type="entry name" value="PYNP_C"/>
    <property type="match status" value="1"/>
</dbReference>
<evidence type="ECO:0000256" key="1">
    <source>
        <dbReference type="ARBA" id="ARBA00006915"/>
    </source>
</evidence>
<dbReference type="NCBIfam" id="TIGR02643">
    <property type="entry name" value="T_phosphoryl"/>
    <property type="match status" value="1"/>
</dbReference>
<evidence type="ECO:0000256" key="2">
    <source>
        <dbReference type="ARBA" id="ARBA00011738"/>
    </source>
</evidence>
<evidence type="ECO:0000256" key="5">
    <source>
        <dbReference type="ARBA" id="ARBA00022679"/>
    </source>
</evidence>
<dbReference type="Gene3D" id="1.20.970.10">
    <property type="entry name" value="Transferase, Pyrimidine Nucleoside Phosphorylase, Chain C"/>
    <property type="match status" value="1"/>
</dbReference>
<dbReference type="Gene3D" id="3.90.1170.30">
    <property type="entry name" value="Pyrimidine nucleoside phosphorylase-like, C-terminal domain"/>
    <property type="match status" value="1"/>
</dbReference>
<dbReference type="GO" id="GO:0006206">
    <property type="term" value="P:pyrimidine nucleobase metabolic process"/>
    <property type="evidence" value="ECO:0007669"/>
    <property type="project" value="InterPro"/>
</dbReference>
<dbReference type="PANTHER" id="PTHR10515:SF0">
    <property type="entry name" value="THYMIDINE PHOSPHORYLASE"/>
    <property type="match status" value="1"/>
</dbReference>
<dbReference type="InterPro" id="IPR017459">
    <property type="entry name" value="Glycosyl_Trfase_fam3_N_dom"/>
</dbReference>
<reference evidence="9 10" key="1">
    <citation type="submission" date="2020-08" db="EMBL/GenBank/DDBJ databases">
        <title>Genomic Encyclopedia of Type Strains, Phase IV (KMG-IV): sequencing the most valuable type-strain genomes for metagenomic binning, comparative biology and taxonomic classification.</title>
        <authorList>
            <person name="Goeker M."/>
        </authorList>
    </citation>
    <scope>NUCLEOTIDE SEQUENCE [LARGE SCALE GENOMIC DNA]</scope>
    <source>
        <strain evidence="9 10">DSM 25079</strain>
    </source>
</reference>
<comment type="catalytic activity">
    <reaction evidence="6 7">
        <text>thymidine + phosphate = 2-deoxy-alpha-D-ribose 1-phosphate + thymine</text>
        <dbReference type="Rhea" id="RHEA:16037"/>
        <dbReference type="ChEBI" id="CHEBI:17748"/>
        <dbReference type="ChEBI" id="CHEBI:17821"/>
        <dbReference type="ChEBI" id="CHEBI:43474"/>
        <dbReference type="ChEBI" id="CHEBI:57259"/>
        <dbReference type="EC" id="2.4.2.4"/>
    </reaction>
</comment>
<dbReference type="InterPro" id="IPR013102">
    <property type="entry name" value="PYNP_C"/>
</dbReference>
<comment type="subunit">
    <text evidence="2 7">Homodimer.</text>
</comment>
<evidence type="ECO:0000256" key="7">
    <source>
        <dbReference type="HAMAP-Rule" id="MF_01628"/>
    </source>
</evidence>
<dbReference type="GO" id="GO:0005829">
    <property type="term" value="C:cytosol"/>
    <property type="evidence" value="ECO:0007669"/>
    <property type="project" value="TreeGrafter"/>
</dbReference>
<dbReference type="PANTHER" id="PTHR10515">
    <property type="entry name" value="THYMIDINE PHOSPHORYLASE"/>
    <property type="match status" value="1"/>
</dbReference>
<dbReference type="RefSeq" id="WP_184016980.1">
    <property type="nucleotide sequence ID" value="NZ_JACIJC010000002.1"/>
</dbReference>
<keyword evidence="10" id="KW-1185">Reference proteome</keyword>
<gene>
    <name evidence="7" type="primary">deoA</name>
    <name evidence="9" type="ORF">FHS49_001568</name>
</gene>
<evidence type="ECO:0000256" key="6">
    <source>
        <dbReference type="ARBA" id="ARBA00048550"/>
    </source>
</evidence>
<dbReference type="InterPro" id="IPR000053">
    <property type="entry name" value="Thymidine/pyrmidine_PPase"/>
</dbReference>
<dbReference type="GO" id="GO:0046104">
    <property type="term" value="P:thymidine metabolic process"/>
    <property type="evidence" value="ECO:0007669"/>
    <property type="project" value="UniProtKB-UniRule"/>
</dbReference>
<evidence type="ECO:0000313" key="9">
    <source>
        <dbReference type="EMBL" id="MBB5685560.1"/>
    </source>
</evidence>
<sequence length="453" mass="46284">MPPSPAFQDMIRRKRDGEALSTAQIAAFTAGLADRSIPVEQAAALAMAIYLNGMDHAETAALTRAFAQSGRVIDWSEAGLDGPVLDKHSTGGVGDKVSLMLAPIIAACGGYVPMISGRGLGHTGGTLDKLASITGYDAYPDLERFRTVVKDIGCAIIGQTGELAPADGRLYAIRDVTATIESTPLITASILSKKVAAGVQGLVMDIKTGSGAFMETMDQARALAESLIGSGAELGMTTHAIITDMNQVLGSSAGHALEITEAVDYLTGTARDPRLHACVMALAAEMLMIGGLAPDRTTGEAQAETALASGRAAEHFARMVAALGGPSDLLEQPDTHLIHAPVRVAILPSAAGYLAAMDARAIGHAIIRLGGGRLRADDAIDHRVGFSAVSPIGAETGPDAPLGFVHAASEDAANQGVADFIAACIVSPDRPAAGAVIHEIISAGPGGTGFTNA</sequence>
<dbReference type="SMART" id="SM00941">
    <property type="entry name" value="PYNP_C"/>
    <property type="match status" value="1"/>
</dbReference>
<protein>
    <recommendedName>
        <fullName evidence="3 7">Thymidine phosphorylase</fullName>
        <ecNumber evidence="3 7">2.4.2.4</ecNumber>
    </recommendedName>
    <alternativeName>
        <fullName evidence="7">TdRPase</fullName>
    </alternativeName>
</protein>
<keyword evidence="4 7" id="KW-0328">Glycosyltransferase</keyword>
<dbReference type="HAMAP" id="MF_01628">
    <property type="entry name" value="Thymid_phosp"/>
    <property type="match status" value="1"/>
</dbReference>
<dbReference type="AlphaFoldDB" id="A0A7W9AH76"/>
<dbReference type="InterPro" id="IPR036566">
    <property type="entry name" value="PYNP-like_C_sf"/>
</dbReference>
<dbReference type="EMBL" id="JACIJC010000002">
    <property type="protein sequence ID" value="MBB5685560.1"/>
    <property type="molecule type" value="Genomic_DNA"/>
</dbReference>
<evidence type="ECO:0000256" key="3">
    <source>
        <dbReference type="ARBA" id="ARBA00011892"/>
    </source>
</evidence>
<dbReference type="InterPro" id="IPR036320">
    <property type="entry name" value="Glycosyl_Trfase_fam3_N_dom_sf"/>
</dbReference>
<proteinExistence type="inferred from homology"/>
<dbReference type="SUPFAM" id="SSF52418">
    <property type="entry name" value="Nucleoside phosphorylase/phosphoribosyltransferase catalytic domain"/>
    <property type="match status" value="1"/>
</dbReference>
<dbReference type="Proteomes" id="UP000549617">
    <property type="component" value="Unassembled WGS sequence"/>
</dbReference>
<evidence type="ECO:0000313" key="10">
    <source>
        <dbReference type="Proteomes" id="UP000549617"/>
    </source>
</evidence>
<dbReference type="UniPathway" id="UPA00578">
    <property type="reaction ID" value="UER00638"/>
</dbReference>
<accession>A0A7W9AH76</accession>
<dbReference type="FunFam" id="3.40.1030.10:FF:000003">
    <property type="entry name" value="Pyrimidine-nucleoside phosphorylase"/>
    <property type="match status" value="1"/>
</dbReference>
<evidence type="ECO:0000259" key="8">
    <source>
        <dbReference type="SMART" id="SM00941"/>
    </source>
</evidence>
<organism evidence="9 10">
    <name type="scientific">Sphingobium boeckii</name>
    <dbReference type="NCBI Taxonomy" id="1082345"/>
    <lineage>
        <taxon>Bacteria</taxon>
        <taxon>Pseudomonadati</taxon>
        <taxon>Pseudomonadota</taxon>
        <taxon>Alphaproteobacteria</taxon>
        <taxon>Sphingomonadales</taxon>
        <taxon>Sphingomonadaceae</taxon>
        <taxon>Sphingobium</taxon>
    </lineage>
</organism>
<dbReference type="InterPro" id="IPR000312">
    <property type="entry name" value="Glycosyl_Trfase_fam3"/>
</dbReference>
<keyword evidence="5 7" id="KW-0808">Transferase</keyword>
<dbReference type="InterPro" id="IPR013465">
    <property type="entry name" value="Thymidine_Pase"/>
</dbReference>
<evidence type="ECO:0000256" key="4">
    <source>
        <dbReference type="ARBA" id="ARBA00022676"/>
    </source>
</evidence>
<dbReference type="GO" id="GO:0004645">
    <property type="term" value="F:1,4-alpha-oligoglucan phosphorylase activity"/>
    <property type="evidence" value="ECO:0007669"/>
    <property type="project" value="InterPro"/>
</dbReference>
<dbReference type="PIRSF" id="PIRSF000478">
    <property type="entry name" value="TP_PyNP"/>
    <property type="match status" value="1"/>
</dbReference>
<dbReference type="Pfam" id="PF02885">
    <property type="entry name" value="Glycos_trans_3N"/>
    <property type="match status" value="1"/>
</dbReference>
<feature type="domain" description="Pyrimidine nucleoside phosphorylase C-terminal" evidence="8">
    <location>
        <begin position="353"/>
        <end position="427"/>
    </location>
</feature>
<dbReference type="NCBIfam" id="NF004490">
    <property type="entry name" value="PRK05820.1"/>
    <property type="match status" value="1"/>
</dbReference>
<comment type="similarity">
    <text evidence="1 7">Belongs to the thymidine/pyrimidine-nucleoside phosphorylase family.</text>
</comment>
<dbReference type="GO" id="GO:0009032">
    <property type="term" value="F:thymidine phosphorylase activity"/>
    <property type="evidence" value="ECO:0007669"/>
    <property type="project" value="UniProtKB-UniRule"/>
</dbReference>
<comment type="function">
    <text evidence="7">The enzymes which catalyze the reversible phosphorolysis of pyrimidine nucleosides are involved in the degradation of these compounds and in their utilization as carbon and energy sources, or in the rescue of pyrimidine bases for nucleotide synthesis.</text>
</comment>
<comment type="pathway">
    <text evidence="7">Pyrimidine metabolism; dTMP biosynthesis via salvage pathway; dTMP from thymine: step 1/2.</text>
</comment>
<comment type="caution">
    <text evidence="9">The sequence shown here is derived from an EMBL/GenBank/DDBJ whole genome shotgun (WGS) entry which is preliminary data.</text>
</comment>
<dbReference type="NCBIfam" id="TIGR02644">
    <property type="entry name" value="Y_phosphoryl"/>
    <property type="match status" value="1"/>
</dbReference>
<dbReference type="InterPro" id="IPR035902">
    <property type="entry name" value="Nuc_phospho_transferase"/>
</dbReference>
<dbReference type="Pfam" id="PF00591">
    <property type="entry name" value="Glycos_transf_3"/>
    <property type="match status" value="1"/>
</dbReference>